<dbReference type="SUPFAM" id="SSF48008">
    <property type="entry name" value="GntR ligand-binding domain-like"/>
    <property type="match status" value="1"/>
</dbReference>
<dbReference type="InterPro" id="IPR000524">
    <property type="entry name" value="Tscrpt_reg_HTH_GntR"/>
</dbReference>
<dbReference type="Gene3D" id="1.10.10.10">
    <property type="entry name" value="Winged helix-like DNA-binding domain superfamily/Winged helix DNA-binding domain"/>
    <property type="match status" value="1"/>
</dbReference>
<dbReference type="SMART" id="SM00345">
    <property type="entry name" value="HTH_GNTR"/>
    <property type="match status" value="1"/>
</dbReference>
<evidence type="ECO:0000256" key="1">
    <source>
        <dbReference type="ARBA" id="ARBA00023015"/>
    </source>
</evidence>
<feature type="domain" description="HTH gntR-type" evidence="4">
    <location>
        <begin position="4"/>
        <end position="71"/>
    </location>
</feature>
<dbReference type="InterPro" id="IPR011711">
    <property type="entry name" value="GntR_C"/>
</dbReference>
<dbReference type="RefSeq" id="WP_003562575.1">
    <property type="nucleotide sequence ID" value="NZ_BAYM01000096.1"/>
</dbReference>
<dbReference type="EMBL" id="BAYM01000096">
    <property type="protein sequence ID" value="GAN37093.1"/>
    <property type="molecule type" value="Genomic_DNA"/>
</dbReference>
<dbReference type="InterPro" id="IPR036390">
    <property type="entry name" value="WH_DNA-bd_sf"/>
</dbReference>
<evidence type="ECO:0000256" key="2">
    <source>
        <dbReference type="ARBA" id="ARBA00023125"/>
    </source>
</evidence>
<protein>
    <submittedName>
        <fullName evidence="5">Transcriptional regulator</fullName>
    </submittedName>
</protein>
<dbReference type="Proteomes" id="UP000032552">
    <property type="component" value="Unassembled WGS sequence"/>
</dbReference>
<accession>A0A0C9QEN8</accession>
<keyword evidence="1" id="KW-0805">Transcription regulation</keyword>
<dbReference type="GO" id="GO:0003700">
    <property type="term" value="F:DNA-binding transcription factor activity"/>
    <property type="evidence" value="ECO:0007669"/>
    <property type="project" value="InterPro"/>
</dbReference>
<keyword evidence="2" id="KW-0238">DNA-binding</keyword>
<dbReference type="PANTHER" id="PTHR43537:SF24">
    <property type="entry name" value="GLUCONATE OPERON TRANSCRIPTIONAL REPRESSOR"/>
    <property type="match status" value="1"/>
</dbReference>
<dbReference type="PANTHER" id="PTHR43537">
    <property type="entry name" value="TRANSCRIPTIONAL REGULATOR, GNTR FAMILY"/>
    <property type="match status" value="1"/>
</dbReference>
<evidence type="ECO:0000259" key="4">
    <source>
        <dbReference type="PROSITE" id="PS50949"/>
    </source>
</evidence>
<reference evidence="6" key="1">
    <citation type="submission" date="2014-05" db="EMBL/GenBank/DDBJ databases">
        <title>Whole genome sequencing of Lactobacillus casei NRIC0644.</title>
        <authorList>
            <person name="Atarashi H."/>
            <person name="Yoshida Y."/>
            <person name="Fujimura S."/>
            <person name="Tanaka N."/>
            <person name="Shiwa Y."/>
            <person name="Yoshikawa H."/>
            <person name="Okada S."/>
            <person name="Nakagawa J."/>
        </authorList>
    </citation>
    <scope>NUCLEOTIDE SEQUENCE [LARGE SCALE GENOMIC DNA]</scope>
    <source>
        <strain evidence="6">NRIC0644</strain>
    </source>
</reference>
<dbReference type="GeneID" id="57088798"/>
<evidence type="ECO:0000256" key="3">
    <source>
        <dbReference type="ARBA" id="ARBA00023163"/>
    </source>
</evidence>
<dbReference type="Pfam" id="PF00392">
    <property type="entry name" value="GntR"/>
    <property type="match status" value="1"/>
</dbReference>
<dbReference type="GO" id="GO:0003677">
    <property type="term" value="F:DNA binding"/>
    <property type="evidence" value="ECO:0007669"/>
    <property type="project" value="UniProtKB-KW"/>
</dbReference>
<keyword evidence="3" id="KW-0804">Transcription</keyword>
<sequence>MQISNYQDEAYTAIKQMILSMQLTPGEKVDKYELSTELNIGVTPIREAIIRLRREGLFDVIPQSGTYVSKINVDEMNQGRFARVELEKTIIASAAERMTADQVDELEQQIALQGVYEHNQDYGHFFKLDHDFHELFYIADHKQFVWTWVQQMNLQFIRYRYLQLEINGMHWHHIIAEHQAIVDAVKAKDTRLASQMATDHLLAVGKDVKSVLTTYPDYFKSHESNEPQLT</sequence>
<comment type="caution">
    <text evidence="5">The sequence shown here is derived from an EMBL/GenBank/DDBJ whole genome shotgun (WGS) entry which is preliminary data.</text>
</comment>
<evidence type="ECO:0000313" key="6">
    <source>
        <dbReference type="Proteomes" id="UP000032552"/>
    </source>
</evidence>
<dbReference type="SUPFAM" id="SSF46785">
    <property type="entry name" value="Winged helix' DNA-binding domain"/>
    <property type="match status" value="1"/>
</dbReference>
<dbReference type="CDD" id="cd07377">
    <property type="entry name" value="WHTH_GntR"/>
    <property type="match status" value="1"/>
</dbReference>
<gene>
    <name evidence="5" type="ORF">LC0644_1682</name>
</gene>
<dbReference type="Pfam" id="PF07729">
    <property type="entry name" value="FCD"/>
    <property type="match status" value="1"/>
</dbReference>
<evidence type="ECO:0000313" key="5">
    <source>
        <dbReference type="EMBL" id="GAN37093.1"/>
    </source>
</evidence>
<dbReference type="InterPro" id="IPR008920">
    <property type="entry name" value="TF_FadR/GntR_C"/>
</dbReference>
<dbReference type="PROSITE" id="PS50949">
    <property type="entry name" value="HTH_GNTR"/>
    <property type="match status" value="1"/>
</dbReference>
<dbReference type="InterPro" id="IPR036388">
    <property type="entry name" value="WH-like_DNA-bd_sf"/>
</dbReference>
<dbReference type="SMART" id="SM00895">
    <property type="entry name" value="FCD"/>
    <property type="match status" value="1"/>
</dbReference>
<proteinExistence type="predicted"/>
<dbReference type="Gene3D" id="1.20.120.530">
    <property type="entry name" value="GntR ligand-binding domain-like"/>
    <property type="match status" value="1"/>
</dbReference>
<name>A0A0C9QEN8_LACPA</name>
<dbReference type="AlphaFoldDB" id="A0A0C9QEN8"/>
<organism evidence="5 6">
    <name type="scientific">Lacticaseibacillus paracasei NRIC 0644</name>
    <dbReference type="NCBI Taxonomy" id="1435038"/>
    <lineage>
        <taxon>Bacteria</taxon>
        <taxon>Bacillati</taxon>
        <taxon>Bacillota</taxon>
        <taxon>Bacilli</taxon>
        <taxon>Lactobacillales</taxon>
        <taxon>Lactobacillaceae</taxon>
        <taxon>Lacticaseibacillus</taxon>
    </lineage>
</organism>